<dbReference type="GeneID" id="93973156"/>
<evidence type="ECO:0000313" key="2">
    <source>
        <dbReference type="EMBL" id="ADL09575.1"/>
    </source>
</evidence>
<protein>
    <submittedName>
        <fullName evidence="2">Uncharacterized protein</fullName>
    </submittedName>
</protein>
<dbReference type="HOGENOM" id="CLU_857157_0_0_11"/>
<reference evidence="2 3" key="1">
    <citation type="journal article" date="2011" name="J. Bacteriol.">
        <title>Complete genome sequence of Corynebacterium pseudotuberculosis I19, a strain isolated from a cow in Israel with bovine mastitis.</title>
        <authorList>
            <consortium name="Consortium: Rede Paraense de Genomica e Proteomica (RPGP)"/>
            <person name="Silva A."/>
            <person name="Schneider M.P."/>
            <person name="Cerdeira L."/>
            <person name="Barbosa M.S."/>
            <person name="Ramos R.T."/>
            <person name="Carneiro A.R."/>
            <person name="Santos R."/>
            <person name="Lima M."/>
            <person name="D'Afonseca V."/>
            <person name="Almeida S.S."/>
            <person name="Santos A.R."/>
            <person name="Soares S.C."/>
            <person name="Pinto A.C."/>
            <person name="Ali A."/>
            <person name="Dorella F.A."/>
            <person name="Rocha F."/>
            <person name="de Abreu V.A."/>
            <person name="Trost E."/>
            <person name="Tauch A."/>
            <person name="Shpigel N."/>
            <person name="Miyoshi A."/>
            <person name="Azevedo V."/>
        </authorList>
    </citation>
    <scope>NUCLEOTIDE SEQUENCE [LARGE SCALE GENOMIC DNA]</scope>
    <source>
        <strain evidence="2 3">C231</strain>
    </source>
</reference>
<dbReference type="STRING" id="681645.CpC231_0077"/>
<gene>
    <name evidence="2" type="ORF">CPC231_00395</name>
</gene>
<dbReference type="PATRIC" id="fig|681645.3.peg.81"/>
<accession>D9QDK2</accession>
<keyword evidence="1" id="KW-1133">Transmembrane helix</keyword>
<keyword evidence="3" id="KW-1185">Reference proteome</keyword>
<evidence type="ECO:0000256" key="1">
    <source>
        <dbReference type="SAM" id="Phobius"/>
    </source>
</evidence>
<proteinExistence type="predicted"/>
<reference evidence="2 3" key="2">
    <citation type="journal article" date="2011" name="PLoS ONE">
        <title>Evidence for reductive genome evolution and lateral acquisition of virulence functions in two Corynebacterium pseudotuberculosis strains.</title>
        <authorList>
            <person name="Ruiz J.C."/>
            <person name="D'Afonseca V."/>
            <person name="Silva A."/>
            <person name="Ali A."/>
            <person name="Pinto A.C."/>
            <person name="Santos A.R."/>
            <person name="Rocha A.A."/>
            <person name="Lopes D.O."/>
            <person name="Dorella F.A."/>
            <person name="Pacheco L.G."/>
            <person name="Costa M.P."/>
            <person name="Turk M.Z."/>
            <person name="Seyffert N."/>
            <person name="Moraes P.M."/>
            <person name="Soares S.C."/>
            <person name="Almeida S.S."/>
            <person name="Castro T.L."/>
            <person name="Abreu V.A."/>
            <person name="Trost E."/>
            <person name="Baumbach J."/>
            <person name="Tauch A."/>
            <person name="Schneider M.P."/>
            <person name="McCulloch J."/>
            <person name="Cerdeira L.T."/>
            <person name="Ramos R.T."/>
            <person name="Zerlotini A."/>
            <person name="Dominitini A."/>
            <person name="Resende D.M."/>
            <person name="Coser E.M."/>
            <person name="Oliveira L.M."/>
            <person name="Pedrosa A.L."/>
            <person name="Vieira C.U."/>
            <person name="Guimaraes C.T."/>
            <person name="Bartholomeu D.C."/>
            <person name="Oliveira D.M."/>
            <person name="Santos F.R."/>
            <person name="Rabelo E.M."/>
            <person name="Lobo F.P."/>
            <person name="Franco G.R."/>
            <person name="Costa A.F."/>
            <person name="Castro I.M."/>
            <person name="Dias S.R."/>
            <person name="Ferro J.A."/>
            <person name="Ortega J.M."/>
            <person name="Paiva L.V."/>
            <person name="Goulart L.R."/>
            <person name="Almeida J.F."/>
            <person name="Ferro M.I."/>
            <person name="Carneiro N.P."/>
            <person name="Falcao P.R."/>
            <person name="Grynberg P."/>
            <person name="Teixeira S.M."/>
            <person name="Brommonschenkel S."/>
            <person name="Oliveira S.C."/>
            <person name="Meyer R."/>
            <person name="Moore R.J."/>
            <person name="Miyoshi A."/>
            <person name="Oliveira G.C."/>
            <person name="Azevedo V."/>
        </authorList>
    </citation>
    <scope>NUCLEOTIDE SEQUENCE [LARGE SCALE GENOMIC DNA]</scope>
    <source>
        <strain evidence="2 3">C231</strain>
    </source>
</reference>
<organism evidence="2 3">
    <name type="scientific">Corynebacterium pseudotuberculosis (strain C231)</name>
    <dbReference type="NCBI Taxonomy" id="681645"/>
    <lineage>
        <taxon>Bacteria</taxon>
        <taxon>Bacillati</taxon>
        <taxon>Actinomycetota</taxon>
        <taxon>Actinomycetes</taxon>
        <taxon>Mycobacteriales</taxon>
        <taxon>Corynebacteriaceae</taxon>
        <taxon>Corynebacterium</taxon>
    </lineage>
</organism>
<keyword evidence="1" id="KW-0812">Transmembrane</keyword>
<dbReference type="AlphaFoldDB" id="D9QDK2"/>
<dbReference type="KEGG" id="cpq:CPC231_00395"/>
<keyword evidence="1" id="KW-0472">Membrane</keyword>
<dbReference type="OrthoDB" id="4424087at2"/>
<feature type="transmembrane region" description="Helical" evidence="1">
    <location>
        <begin position="245"/>
        <end position="262"/>
    </location>
</feature>
<dbReference type="EMBL" id="CP001829">
    <property type="protein sequence ID" value="ADL09575.1"/>
    <property type="molecule type" value="Genomic_DNA"/>
</dbReference>
<dbReference type="Proteomes" id="UP000000276">
    <property type="component" value="Chromosome"/>
</dbReference>
<sequence length="278" mass="32050">MEIWSFEHPDLGVISVERGYDAEFREINPDWPEEPSEKEIRHVDSNAGFKERIEALVHNPAVRLQIKVNGEIRRQLTDVPSGRIALSKSIGDSLTTSVMAKVNRKKPHLYVHSNMFNEILSIEYREGNQVVEFTPPAGTRGHKRQQAMQESSIKRLLFPMMAGLGKSGWAIGVIILGPIVSRVVKKLLELLPEWDFIDLPELPSINLPVPRFPHITLPVVQFPDWELPHFELPWWVMFLLEYKKVWVPLMIAIFVGIVAVRNHKKSEEQKQQWESDQT</sequence>
<evidence type="ECO:0000313" key="3">
    <source>
        <dbReference type="Proteomes" id="UP000000276"/>
    </source>
</evidence>
<dbReference type="eggNOG" id="ENOG5033V6Y">
    <property type="taxonomic scope" value="Bacteria"/>
</dbReference>
<dbReference type="RefSeq" id="WP_013240939.1">
    <property type="nucleotide sequence ID" value="NC_017301.2"/>
</dbReference>
<name>D9QDK2_CORP2</name>